<evidence type="ECO:0000259" key="2">
    <source>
        <dbReference type="Pfam" id="PF12697"/>
    </source>
</evidence>
<dbReference type="Gene3D" id="3.40.50.1820">
    <property type="entry name" value="alpha/beta hydrolase"/>
    <property type="match status" value="1"/>
</dbReference>
<feature type="domain" description="AB hydrolase-1" evidence="2">
    <location>
        <begin position="173"/>
        <end position="382"/>
    </location>
</feature>
<organism evidence="3 4">
    <name type="scientific">Microbacterium terrae</name>
    <dbReference type="NCBI Taxonomy" id="69369"/>
    <lineage>
        <taxon>Bacteria</taxon>
        <taxon>Bacillati</taxon>
        <taxon>Actinomycetota</taxon>
        <taxon>Actinomycetes</taxon>
        <taxon>Micrococcales</taxon>
        <taxon>Microbacteriaceae</taxon>
        <taxon>Microbacterium</taxon>
    </lineage>
</organism>
<proteinExistence type="predicted"/>
<feature type="transmembrane region" description="Helical" evidence="1">
    <location>
        <begin position="20"/>
        <end position="41"/>
    </location>
</feature>
<dbReference type="PANTHER" id="PTHR12277">
    <property type="entry name" value="ALPHA/BETA HYDROLASE DOMAIN-CONTAINING PROTEIN"/>
    <property type="match status" value="1"/>
</dbReference>
<keyword evidence="3" id="KW-0378">Hydrolase</keyword>
<gene>
    <name evidence="3" type="ORF">RS81_02926</name>
</gene>
<reference evidence="3 4" key="1">
    <citation type="submission" date="2015-02" db="EMBL/GenBank/DDBJ databases">
        <title>Draft genome sequences of ten Microbacterium spp. with emphasis on heavy metal contaminated environments.</title>
        <authorList>
            <person name="Corretto E."/>
        </authorList>
    </citation>
    <scope>NUCLEOTIDE SEQUENCE [LARGE SCALE GENOMIC DNA]</scope>
    <source>
        <strain evidence="3 4">DSM 12510</strain>
    </source>
</reference>
<dbReference type="STRING" id="92835.RS81_02926"/>
<dbReference type="PANTHER" id="PTHR12277:SF79">
    <property type="entry name" value="XAA-PRO DIPEPTIDYL-PEPTIDASE-RELATED"/>
    <property type="match status" value="1"/>
</dbReference>
<dbReference type="PATRIC" id="fig|92835.4.peg.2958"/>
<dbReference type="SUPFAM" id="SSF53474">
    <property type="entry name" value="alpha/beta-Hydrolases"/>
    <property type="match status" value="1"/>
</dbReference>
<keyword evidence="1" id="KW-1133">Transmembrane helix</keyword>
<dbReference type="EMBL" id="JYIZ01000056">
    <property type="protein sequence ID" value="KJL37934.1"/>
    <property type="molecule type" value="Genomic_DNA"/>
</dbReference>
<dbReference type="OrthoDB" id="8111537at2"/>
<dbReference type="InterPro" id="IPR000073">
    <property type="entry name" value="AB_hydrolase_1"/>
</dbReference>
<dbReference type="InterPro" id="IPR029058">
    <property type="entry name" value="AB_hydrolase_fold"/>
</dbReference>
<accession>A0A0M2GW35</accession>
<keyword evidence="1" id="KW-0472">Membrane</keyword>
<sequence>MVASRRAATRGASPALVTGIRTALAVIGVALTGVLAALGVASAHMARRVVTPASRVPDTHILALDTGAQTITLSRTPDTELPGRYGLFTTGTADYVKVGSVLAEDARSVTRKLLTHVGSTSRLSPDAAFSGWYYSHPEELHLPFSPELIGSAVGPCPAWLFPAGEGDTWVIQVHGRGTNRAECLRAVPLFHSLGITSLLVSYRNDGEAPRSRAGTYALGATEWRDVDAAIGFARRRGATRVILMGWSMGGAIALQLALSSAHRDIIAGLVLDSPVVDWRLVLDYQAGLLNVPPLVSALAIEALQHDWASPLTRSGAGIPFDRLDALARASELRHPILVLHSDDDGFVPSDASHDLVVARPDLVELQVFDVARHTKLWNYDQDRWARSITDWLGRHDLVGE</sequence>
<dbReference type="AlphaFoldDB" id="A0A0M2GW35"/>
<comment type="caution">
    <text evidence="3">The sequence shown here is derived from an EMBL/GenBank/DDBJ whole genome shotgun (WGS) entry which is preliminary data.</text>
</comment>
<evidence type="ECO:0000313" key="3">
    <source>
        <dbReference type="EMBL" id="KJL37934.1"/>
    </source>
</evidence>
<dbReference type="RefSeq" id="WP_045276848.1">
    <property type="nucleotide sequence ID" value="NZ_BAAAUP010000014.1"/>
</dbReference>
<dbReference type="Proteomes" id="UP000033956">
    <property type="component" value="Unassembled WGS sequence"/>
</dbReference>
<dbReference type="GO" id="GO:0016787">
    <property type="term" value="F:hydrolase activity"/>
    <property type="evidence" value="ECO:0007669"/>
    <property type="project" value="UniProtKB-KW"/>
</dbReference>
<evidence type="ECO:0000256" key="1">
    <source>
        <dbReference type="SAM" id="Phobius"/>
    </source>
</evidence>
<keyword evidence="1" id="KW-0812">Transmembrane</keyword>
<evidence type="ECO:0000313" key="4">
    <source>
        <dbReference type="Proteomes" id="UP000033956"/>
    </source>
</evidence>
<name>A0A0M2GW35_9MICO</name>
<protein>
    <submittedName>
        <fullName evidence="3">Alpha/beta hydrolase family protein</fullName>
    </submittedName>
</protein>
<dbReference type="Pfam" id="PF12697">
    <property type="entry name" value="Abhydrolase_6"/>
    <property type="match status" value="1"/>
</dbReference>
<keyword evidence="4" id="KW-1185">Reference proteome</keyword>